<dbReference type="InParanoid" id="A0A194QPS5"/>
<evidence type="ECO:0000313" key="2">
    <source>
        <dbReference type="Proteomes" id="UP000053240"/>
    </source>
</evidence>
<evidence type="ECO:0000313" key="1">
    <source>
        <dbReference type="EMBL" id="KPJ06970.1"/>
    </source>
</evidence>
<sequence length="45" mass="5578">MREQSDAPKKRRNRFITCEICKYRAFRKPGIKREFMTRFPLDEAR</sequence>
<reference evidence="1 2" key="1">
    <citation type="journal article" date="2015" name="Nat. Commun.">
        <title>Outbred genome sequencing and CRISPR/Cas9 gene editing in butterflies.</title>
        <authorList>
            <person name="Li X."/>
            <person name="Fan D."/>
            <person name="Zhang W."/>
            <person name="Liu G."/>
            <person name="Zhang L."/>
            <person name="Zhao L."/>
            <person name="Fang X."/>
            <person name="Chen L."/>
            <person name="Dong Y."/>
            <person name="Chen Y."/>
            <person name="Ding Y."/>
            <person name="Zhao R."/>
            <person name="Feng M."/>
            <person name="Zhu Y."/>
            <person name="Feng Y."/>
            <person name="Jiang X."/>
            <person name="Zhu D."/>
            <person name="Xiang H."/>
            <person name="Feng X."/>
            <person name="Li S."/>
            <person name="Wang J."/>
            <person name="Zhang G."/>
            <person name="Kronforst M.R."/>
            <person name="Wang W."/>
        </authorList>
    </citation>
    <scope>NUCLEOTIDE SEQUENCE [LARGE SCALE GENOMIC DNA]</scope>
    <source>
        <strain evidence="1">Ya'a_city_454_Pm</strain>
        <tissue evidence="1">Whole body</tissue>
    </source>
</reference>
<dbReference type="EMBL" id="KQ461194">
    <property type="protein sequence ID" value="KPJ06970.1"/>
    <property type="molecule type" value="Genomic_DNA"/>
</dbReference>
<dbReference type="Proteomes" id="UP000053240">
    <property type="component" value="Unassembled WGS sequence"/>
</dbReference>
<keyword evidence="2" id="KW-1185">Reference proteome</keyword>
<accession>A0A194QPS5</accession>
<dbReference type="AlphaFoldDB" id="A0A194QPS5"/>
<gene>
    <name evidence="1" type="ORF">RR48_11469</name>
</gene>
<organism evidence="1 2">
    <name type="scientific">Papilio machaon</name>
    <name type="common">Old World swallowtail butterfly</name>
    <dbReference type="NCBI Taxonomy" id="76193"/>
    <lineage>
        <taxon>Eukaryota</taxon>
        <taxon>Metazoa</taxon>
        <taxon>Ecdysozoa</taxon>
        <taxon>Arthropoda</taxon>
        <taxon>Hexapoda</taxon>
        <taxon>Insecta</taxon>
        <taxon>Pterygota</taxon>
        <taxon>Neoptera</taxon>
        <taxon>Endopterygota</taxon>
        <taxon>Lepidoptera</taxon>
        <taxon>Glossata</taxon>
        <taxon>Ditrysia</taxon>
        <taxon>Papilionoidea</taxon>
        <taxon>Papilionidae</taxon>
        <taxon>Papilioninae</taxon>
        <taxon>Papilio</taxon>
    </lineage>
</organism>
<dbReference type="STRING" id="76193.A0A194QPS5"/>
<proteinExistence type="predicted"/>
<name>A0A194QPS5_PAPMA</name>
<protein>
    <submittedName>
        <fullName evidence="1">Uncharacterized protein</fullName>
    </submittedName>
</protein>